<dbReference type="PANTHER" id="PTHR21015">
    <property type="entry name" value="UDP-N-ACETYLGLUCOSAMINE--N-ACETYLMURAMYL-(PENTAPEPTIDE) PYROPHOSPHORYL-UNDECAPRENOL N-ACETYLGLUCOSAMINE TRANSFERASE 1"/>
    <property type="match status" value="1"/>
</dbReference>
<dbReference type="RefSeq" id="WP_058441951.1">
    <property type="nucleotide sequence ID" value="NZ_CAAAHU010000002.1"/>
</dbReference>
<organism evidence="4 5">
    <name type="scientific">Legionella brunensis</name>
    <dbReference type="NCBI Taxonomy" id="29422"/>
    <lineage>
        <taxon>Bacteria</taxon>
        <taxon>Pseudomonadati</taxon>
        <taxon>Pseudomonadota</taxon>
        <taxon>Gammaproteobacteria</taxon>
        <taxon>Legionellales</taxon>
        <taxon>Legionellaceae</taxon>
        <taxon>Legionella</taxon>
    </lineage>
</organism>
<dbReference type="InterPro" id="IPR007235">
    <property type="entry name" value="Glyco_trans_28_C"/>
</dbReference>
<dbReference type="Pfam" id="PF04101">
    <property type="entry name" value="Glyco_tran_28_C"/>
    <property type="match status" value="1"/>
</dbReference>
<keyword evidence="5" id="KW-1185">Reference proteome</keyword>
<feature type="binding site" evidence="2">
    <location>
        <position position="287"/>
    </location>
    <ligand>
        <name>substrate</name>
    </ligand>
</feature>
<evidence type="ECO:0000313" key="5">
    <source>
        <dbReference type="Proteomes" id="UP000054742"/>
    </source>
</evidence>
<dbReference type="EMBL" id="LNXV01000029">
    <property type="protein sequence ID" value="KTC81434.1"/>
    <property type="molecule type" value="Genomic_DNA"/>
</dbReference>
<evidence type="ECO:0000313" key="4">
    <source>
        <dbReference type="EMBL" id="KTC81434.1"/>
    </source>
</evidence>
<accession>A0A0W0SD95</accession>
<dbReference type="NCBIfam" id="TIGR03590">
    <property type="entry name" value="PseG"/>
    <property type="match status" value="1"/>
</dbReference>
<comment type="caution">
    <text evidence="4">The sequence shown here is derived from an EMBL/GenBank/DDBJ whole genome shotgun (WGS) entry which is preliminary data.</text>
</comment>
<dbReference type="SUPFAM" id="SSF53756">
    <property type="entry name" value="UDP-Glycosyltransferase/glycogen phosphorylase"/>
    <property type="match status" value="1"/>
</dbReference>
<dbReference type="OrthoDB" id="9788924at2"/>
<dbReference type="PANTHER" id="PTHR21015:SF22">
    <property type="entry name" value="GLYCOSYLTRANSFERASE"/>
    <property type="match status" value="1"/>
</dbReference>
<reference evidence="4 5" key="1">
    <citation type="submission" date="2015-11" db="EMBL/GenBank/DDBJ databases">
        <title>Genomic analysis of 38 Legionella species identifies large and diverse effector repertoires.</title>
        <authorList>
            <person name="Burstein D."/>
            <person name="Amaro F."/>
            <person name="Zusman T."/>
            <person name="Lifshitz Z."/>
            <person name="Cohen O."/>
            <person name="Gilbert J.A."/>
            <person name="Pupko T."/>
            <person name="Shuman H.A."/>
            <person name="Segal G."/>
        </authorList>
    </citation>
    <scope>NUCLEOTIDE SEQUENCE [LARGE SCALE GENOMIC DNA]</scope>
    <source>
        <strain evidence="4 5">ATCC 43878</strain>
    </source>
</reference>
<dbReference type="InterPro" id="IPR020023">
    <property type="entry name" value="PseG"/>
</dbReference>
<protein>
    <submittedName>
        <fullName evidence="4">Putative polysaccharide biosynthesis protein</fullName>
    </submittedName>
</protein>
<name>A0A0W0SD95_9GAMM</name>
<evidence type="ECO:0000256" key="1">
    <source>
        <dbReference type="PIRSR" id="PIRSR620023-1"/>
    </source>
</evidence>
<dbReference type="AlphaFoldDB" id="A0A0W0SD95"/>
<feature type="domain" description="Glycosyl transferase family 28 C-terminal" evidence="3">
    <location>
        <begin position="204"/>
        <end position="313"/>
    </location>
</feature>
<feature type="active site" description="Proton acceptor" evidence="1">
    <location>
        <position position="24"/>
    </location>
</feature>
<sequence length="374" mass="41535">MDKLVKKLKIAFRVDASLQIGTGHVMRCLTLAFALKKLGGECIFICRENQGNLCNFISEKGFKVYSLICSPNNSDFKEKKLSYSDWLGCSWQLDAQQTEEVLAKNAVDLLIVDHYSLDKNWEEGLRPYYKKLMVIDDLANREHVCDLLLDQTFGRTEEVYRSYLPNSAQILIGAQFSLVKPEFAHLRQYSLERRKQPAFKKILITMGGVDQFNATAKVLDGLLLSQLPKDCKVTIVMGMQAPHLANIKARALTTPWQTDVKENVENMANLMADADLAIGAAGSTSWERCCLGLPTLLVVLADNQLDISRALAKNNAVINIGNPFSAEFCNLLADSINKIISSLDVLSSLSHVCRTITDGQGVSLVTNKIQSLLS</sequence>
<dbReference type="STRING" id="29422.Lbru_1954"/>
<evidence type="ECO:0000259" key="3">
    <source>
        <dbReference type="Pfam" id="PF04101"/>
    </source>
</evidence>
<gene>
    <name evidence="4" type="ORF">Lbru_1954</name>
</gene>
<proteinExistence type="predicted"/>
<dbReference type="GO" id="GO:0016758">
    <property type="term" value="F:hexosyltransferase activity"/>
    <property type="evidence" value="ECO:0007669"/>
    <property type="project" value="InterPro"/>
</dbReference>
<dbReference type="Gene3D" id="3.40.50.2000">
    <property type="entry name" value="Glycogen Phosphorylase B"/>
    <property type="match status" value="1"/>
</dbReference>
<dbReference type="Gene3D" id="3.40.50.11190">
    <property type="match status" value="1"/>
</dbReference>
<evidence type="ECO:0000256" key="2">
    <source>
        <dbReference type="PIRSR" id="PIRSR620023-2"/>
    </source>
</evidence>
<dbReference type="PATRIC" id="fig|29422.6.peg.2084"/>
<dbReference type="Proteomes" id="UP000054742">
    <property type="component" value="Unassembled WGS sequence"/>
</dbReference>